<dbReference type="STRING" id="937218.SAMN06297251_11523"/>
<dbReference type="InterPro" id="IPR012223">
    <property type="entry name" value="TEII"/>
</dbReference>
<dbReference type="GO" id="GO:0008610">
    <property type="term" value="P:lipid biosynthetic process"/>
    <property type="evidence" value="ECO:0007669"/>
    <property type="project" value="TreeGrafter"/>
</dbReference>
<evidence type="ECO:0000256" key="1">
    <source>
        <dbReference type="ARBA" id="ARBA00007169"/>
    </source>
</evidence>
<dbReference type="InterPro" id="IPR029058">
    <property type="entry name" value="AB_hydrolase_fold"/>
</dbReference>
<keyword evidence="4" id="KW-1185">Reference proteome</keyword>
<evidence type="ECO:0000313" key="4">
    <source>
        <dbReference type="Proteomes" id="UP000192656"/>
    </source>
</evidence>
<name>A0A1W2DGU3_9HYPH</name>
<reference evidence="3 4" key="1">
    <citation type="submission" date="2017-04" db="EMBL/GenBank/DDBJ databases">
        <authorList>
            <person name="Afonso C.L."/>
            <person name="Miller P.J."/>
            <person name="Scott M.A."/>
            <person name="Spackman E."/>
            <person name="Goraichik I."/>
            <person name="Dimitrov K.M."/>
            <person name="Suarez D.L."/>
            <person name="Swayne D.E."/>
        </authorList>
    </citation>
    <scope>NUCLEOTIDE SEQUENCE [LARGE SCALE GENOMIC DNA]</scope>
    <source>
        <strain evidence="3 4">CGMCC 1.10972</strain>
    </source>
</reference>
<dbReference type="Proteomes" id="UP000192656">
    <property type="component" value="Unassembled WGS sequence"/>
</dbReference>
<dbReference type="PANTHER" id="PTHR11487">
    <property type="entry name" value="THIOESTERASE"/>
    <property type="match status" value="1"/>
</dbReference>
<evidence type="ECO:0000259" key="2">
    <source>
        <dbReference type="Pfam" id="PF00975"/>
    </source>
</evidence>
<evidence type="ECO:0000313" key="3">
    <source>
        <dbReference type="EMBL" id="SMC96723.1"/>
    </source>
</evidence>
<dbReference type="SUPFAM" id="SSF53474">
    <property type="entry name" value="alpha/beta-Hydrolases"/>
    <property type="match status" value="1"/>
</dbReference>
<dbReference type="EMBL" id="FWXR01000015">
    <property type="protein sequence ID" value="SMC96723.1"/>
    <property type="molecule type" value="Genomic_DNA"/>
</dbReference>
<gene>
    <name evidence="3" type="ORF">SAMN06297251_11523</name>
</gene>
<dbReference type="OrthoDB" id="8480037at2"/>
<accession>A0A1W2DGU3</accession>
<dbReference type="Gene3D" id="3.40.50.1820">
    <property type="entry name" value="alpha/beta hydrolase"/>
    <property type="match status" value="1"/>
</dbReference>
<organism evidence="3 4">
    <name type="scientific">Fulvimarina manganoxydans</name>
    <dbReference type="NCBI Taxonomy" id="937218"/>
    <lineage>
        <taxon>Bacteria</taxon>
        <taxon>Pseudomonadati</taxon>
        <taxon>Pseudomonadota</taxon>
        <taxon>Alphaproteobacteria</taxon>
        <taxon>Hyphomicrobiales</taxon>
        <taxon>Aurantimonadaceae</taxon>
        <taxon>Fulvimarina</taxon>
    </lineage>
</organism>
<dbReference type="InterPro" id="IPR001031">
    <property type="entry name" value="Thioesterase"/>
</dbReference>
<comment type="similarity">
    <text evidence="1">Belongs to the thioesterase family.</text>
</comment>
<protein>
    <submittedName>
        <fullName evidence="3">Surfactin synthase thioesterase subunit</fullName>
    </submittedName>
</protein>
<dbReference type="AlphaFoldDB" id="A0A1W2DGU3"/>
<feature type="domain" description="Thioesterase" evidence="2">
    <location>
        <begin position="18"/>
        <end position="237"/>
    </location>
</feature>
<dbReference type="Pfam" id="PF00975">
    <property type="entry name" value="Thioesterase"/>
    <property type="match status" value="1"/>
</dbReference>
<sequence length="270" mass="29178">MRRPALSLYRPLEGARARIVAFPHAGGGASAFRGLKAALAPLAIELCALQPPGRENRLSEPFHRTAEAAAEEFAEAVLSLPACPTAFLGHSLGGLLAYLTAQRLEGTRALPIHLVASASRSPALPRNVHLLRDDDDLTQHLADLGGLPEIIRAEPSLLEMFETIIRADLNMGETHNPRIDTALTCPISVYSGESDRLVPPSSASAWQSLSRQPLRTRRFPGGHFFLYEAPALVAEALDSDLGWSRASDPLLKERETASPSRIRVSSHAHS</sequence>
<dbReference type="PANTHER" id="PTHR11487:SF0">
    <property type="entry name" value="S-ACYL FATTY ACID SYNTHASE THIOESTERASE, MEDIUM CHAIN"/>
    <property type="match status" value="1"/>
</dbReference>
<dbReference type="RefSeq" id="WP_084411266.1">
    <property type="nucleotide sequence ID" value="NZ_FWXR01000015.1"/>
</dbReference>
<proteinExistence type="inferred from homology"/>